<feature type="signal peptide" evidence="2">
    <location>
        <begin position="1"/>
        <end position="30"/>
    </location>
</feature>
<dbReference type="PANTHER" id="PTHR31988:SF19">
    <property type="entry name" value="9-O-ACETYL-N-ACETYLNEURAMINIC ACID DEACETYLASE-RELATED"/>
    <property type="match status" value="1"/>
</dbReference>
<protein>
    <submittedName>
        <fullName evidence="5">Por secretion system C-terminal sorting domain-containing protein</fullName>
    </submittedName>
</protein>
<dbReference type="NCBIfam" id="TIGR04183">
    <property type="entry name" value="Por_Secre_tail"/>
    <property type="match status" value="1"/>
</dbReference>
<dbReference type="GO" id="GO:0016788">
    <property type="term" value="F:hydrolase activity, acting on ester bonds"/>
    <property type="evidence" value="ECO:0007669"/>
    <property type="project" value="UniProtKB-ARBA"/>
</dbReference>
<dbReference type="RefSeq" id="WP_090258864.1">
    <property type="nucleotide sequence ID" value="NZ_FOIR01000002.1"/>
</dbReference>
<dbReference type="InterPro" id="IPR036514">
    <property type="entry name" value="SGNH_hydro_sf"/>
</dbReference>
<dbReference type="InterPro" id="IPR052940">
    <property type="entry name" value="Carb_Esterase_6"/>
</dbReference>
<evidence type="ECO:0000256" key="2">
    <source>
        <dbReference type="SAM" id="SignalP"/>
    </source>
</evidence>
<dbReference type="EMBL" id="FOIR01000002">
    <property type="protein sequence ID" value="SEW28136.1"/>
    <property type="molecule type" value="Genomic_DNA"/>
</dbReference>
<accession>A0A1I0QMA3</accession>
<dbReference type="OrthoDB" id="926075at2"/>
<keyword evidence="1" id="KW-0378">Hydrolase</keyword>
<dbReference type="Pfam" id="PF03629">
    <property type="entry name" value="SASA"/>
    <property type="match status" value="1"/>
</dbReference>
<feature type="chain" id="PRO_5011560278" evidence="2">
    <location>
        <begin position="31"/>
        <end position="613"/>
    </location>
</feature>
<keyword evidence="6" id="KW-1185">Reference proteome</keyword>
<evidence type="ECO:0000259" key="3">
    <source>
        <dbReference type="Pfam" id="PF03629"/>
    </source>
</evidence>
<organism evidence="5 6">
    <name type="scientific">Roseivirga pacifica</name>
    <dbReference type="NCBI Taxonomy" id="1267423"/>
    <lineage>
        <taxon>Bacteria</taxon>
        <taxon>Pseudomonadati</taxon>
        <taxon>Bacteroidota</taxon>
        <taxon>Cytophagia</taxon>
        <taxon>Cytophagales</taxon>
        <taxon>Roseivirgaceae</taxon>
        <taxon>Roseivirga</taxon>
    </lineage>
</organism>
<dbReference type="Pfam" id="PF11617">
    <property type="entry name" value="Cu-binding_MopE"/>
    <property type="match status" value="1"/>
</dbReference>
<feature type="domain" description="Secretion system C-terminal sorting" evidence="4">
    <location>
        <begin position="541"/>
        <end position="601"/>
    </location>
</feature>
<sequence length="613" mass="69040">MSRQLQYILKRRLILTLLAFVSLVSTHLHAQETNDILLTKAPKNNQLYPRDISTNLGTVVFEGTLDETISFDSLVLKHTTTTGASEAIKLTNSPNRAFSHSTKIEAELVDHTFEILSYSAGVPQLHYKAIDVVAGDAYLIYGQSNARALNSTNNVNHFLRTYGKKKKEDSEINKWHATYDDRSEGTYTGIPIGTWGQELATHIIEREKIPVLVINGAIGGLTIQELLPNDNPNAIATEHYYNFLQRIKEANLLNNVRAMLWWQGESDGFSWACRPVNDYTNLFNEMKKEWLEDFGPTEHTFMFQPQACGGFGITPECMIQVQEAQRQIALQNPNYTLIPTGHLEMGSDNCHFTEEAYITAGVELSKLTLQQLYNHPIEFSVNKIDAAYYSDCSKQTIIVDFNETTTSELNKEFIKDLRLEGDSTLSIQDISLTNNQLTVNLSRSVNDSIIGLSFLSHYYSGTSLIELDGRSIPQFYNLPIELPDIDKDGYSCLYDCDDHNPEVNPTGKDVSINGIDEDCDGYDGPYPSLEVELDFKTNVTPNPTHQFISISFGLISRYTLTLSDINGTLLSTHQLEETSETTLDLNHIKPGQYFLKTYNHDLGVSIVKRILKN</sequence>
<dbReference type="InterPro" id="IPR021655">
    <property type="entry name" value="Put_metal-bd"/>
</dbReference>
<dbReference type="Pfam" id="PF18962">
    <property type="entry name" value="Por_Secre_tail"/>
    <property type="match status" value="1"/>
</dbReference>
<dbReference type="InterPro" id="IPR005181">
    <property type="entry name" value="SASA"/>
</dbReference>
<feature type="domain" description="Sialate O-acetylesterase" evidence="3">
    <location>
        <begin position="136"/>
        <end position="368"/>
    </location>
</feature>
<dbReference type="Gene3D" id="3.40.50.1110">
    <property type="entry name" value="SGNH hydrolase"/>
    <property type="match status" value="1"/>
</dbReference>
<keyword evidence="2" id="KW-0732">Signal</keyword>
<reference evidence="6" key="1">
    <citation type="submission" date="2016-10" db="EMBL/GenBank/DDBJ databases">
        <authorList>
            <person name="Varghese N."/>
            <person name="Submissions S."/>
        </authorList>
    </citation>
    <scope>NUCLEOTIDE SEQUENCE [LARGE SCALE GENOMIC DNA]</scope>
    <source>
        <strain evidence="6">CGMCC 1.12402</strain>
    </source>
</reference>
<dbReference type="PANTHER" id="PTHR31988">
    <property type="entry name" value="ESTERASE, PUTATIVE (DUF303)-RELATED"/>
    <property type="match status" value="1"/>
</dbReference>
<evidence type="ECO:0000313" key="5">
    <source>
        <dbReference type="EMBL" id="SEW28136.1"/>
    </source>
</evidence>
<dbReference type="InterPro" id="IPR026444">
    <property type="entry name" value="Secre_tail"/>
</dbReference>
<dbReference type="STRING" id="1267423.SAMN05216290_2451"/>
<dbReference type="GeneID" id="99987148"/>
<name>A0A1I0QMA3_9BACT</name>
<evidence type="ECO:0000259" key="4">
    <source>
        <dbReference type="Pfam" id="PF18962"/>
    </source>
</evidence>
<gene>
    <name evidence="5" type="ORF">SAMN05216290_2451</name>
</gene>
<dbReference type="AlphaFoldDB" id="A0A1I0QMA3"/>
<dbReference type="Proteomes" id="UP000199437">
    <property type="component" value="Unassembled WGS sequence"/>
</dbReference>
<evidence type="ECO:0000256" key="1">
    <source>
        <dbReference type="ARBA" id="ARBA00022801"/>
    </source>
</evidence>
<evidence type="ECO:0000313" key="6">
    <source>
        <dbReference type="Proteomes" id="UP000199437"/>
    </source>
</evidence>
<dbReference type="SUPFAM" id="SSF52266">
    <property type="entry name" value="SGNH hydrolase"/>
    <property type="match status" value="1"/>
</dbReference>
<proteinExistence type="predicted"/>